<accession>A0A8T9CKP9</accession>
<dbReference type="SUPFAM" id="SSF51735">
    <property type="entry name" value="NAD(P)-binding Rossmann-fold domains"/>
    <property type="match status" value="1"/>
</dbReference>
<evidence type="ECO:0000313" key="5">
    <source>
        <dbReference type="Proteomes" id="UP000469558"/>
    </source>
</evidence>
<feature type="domain" description="Hemerythrin-like" evidence="3">
    <location>
        <begin position="428"/>
        <end position="553"/>
    </location>
</feature>
<keyword evidence="1" id="KW-1133">Transmembrane helix</keyword>
<evidence type="ECO:0000256" key="1">
    <source>
        <dbReference type="SAM" id="Phobius"/>
    </source>
</evidence>
<dbReference type="AlphaFoldDB" id="A0A8T9CKP9"/>
<evidence type="ECO:0000259" key="3">
    <source>
        <dbReference type="Pfam" id="PF01814"/>
    </source>
</evidence>
<reference evidence="4 5" key="1">
    <citation type="submission" date="2018-05" db="EMBL/GenBank/DDBJ databases">
        <title>Genome sequencing and assembly of the regulated plant pathogen Lachnellula willkommii and related sister species for the development of diagnostic species identification markers.</title>
        <authorList>
            <person name="Giroux E."/>
            <person name="Bilodeau G."/>
        </authorList>
    </citation>
    <scope>NUCLEOTIDE SEQUENCE [LARGE SCALE GENOMIC DNA]</scope>
    <source>
        <strain evidence="4 5">CBS 268.59</strain>
    </source>
</reference>
<dbReference type="PANTHER" id="PTHR38048">
    <property type="entry name" value="EXPRESSED PROTEIN"/>
    <property type="match status" value="1"/>
</dbReference>
<dbReference type="Gene3D" id="1.20.120.520">
    <property type="entry name" value="nmb1532 protein domain like"/>
    <property type="match status" value="1"/>
</dbReference>
<dbReference type="InterPro" id="IPR036291">
    <property type="entry name" value="NAD(P)-bd_dom_sf"/>
</dbReference>
<feature type="domain" description="3-beta hydroxysteroid dehydrogenase/isomerase" evidence="2">
    <location>
        <begin position="35"/>
        <end position="288"/>
    </location>
</feature>
<proteinExistence type="predicted"/>
<dbReference type="Pfam" id="PF01073">
    <property type="entry name" value="3Beta_HSD"/>
    <property type="match status" value="1"/>
</dbReference>
<dbReference type="EMBL" id="QGMK01000061">
    <property type="protein sequence ID" value="TVY84710.1"/>
    <property type="molecule type" value="Genomic_DNA"/>
</dbReference>
<evidence type="ECO:0000313" key="4">
    <source>
        <dbReference type="EMBL" id="TVY84710.1"/>
    </source>
</evidence>
<feature type="transmembrane region" description="Helical" evidence="1">
    <location>
        <begin position="672"/>
        <end position="689"/>
    </location>
</feature>
<keyword evidence="1" id="KW-0812">Transmembrane</keyword>
<evidence type="ECO:0000259" key="2">
    <source>
        <dbReference type="Pfam" id="PF01073"/>
    </source>
</evidence>
<organism evidence="4 5">
    <name type="scientific">Lachnellula suecica</name>
    <dbReference type="NCBI Taxonomy" id="602035"/>
    <lineage>
        <taxon>Eukaryota</taxon>
        <taxon>Fungi</taxon>
        <taxon>Dikarya</taxon>
        <taxon>Ascomycota</taxon>
        <taxon>Pezizomycotina</taxon>
        <taxon>Leotiomycetes</taxon>
        <taxon>Helotiales</taxon>
        <taxon>Lachnaceae</taxon>
        <taxon>Lachnellula</taxon>
    </lineage>
</organism>
<name>A0A8T9CKP9_9HELO</name>
<dbReference type="InterPro" id="IPR012312">
    <property type="entry name" value="Hemerythrin-like"/>
</dbReference>
<dbReference type="OrthoDB" id="10058185at2759"/>
<keyword evidence="1" id="KW-0472">Membrane</keyword>
<dbReference type="PANTHER" id="PTHR38048:SF2">
    <property type="entry name" value="HEMERYTHRIN-LIKE DOMAIN-CONTAINING PROTEIN"/>
    <property type="match status" value="1"/>
</dbReference>
<dbReference type="InterPro" id="IPR053206">
    <property type="entry name" value="Dimeric_xanthone_biosynth"/>
</dbReference>
<dbReference type="GO" id="GO:0016616">
    <property type="term" value="F:oxidoreductase activity, acting on the CH-OH group of donors, NAD or NADP as acceptor"/>
    <property type="evidence" value="ECO:0007669"/>
    <property type="project" value="InterPro"/>
</dbReference>
<gene>
    <name evidence="4" type="primary">erg26_1</name>
    <name evidence="4" type="ORF">LSUE1_G001064</name>
</gene>
<dbReference type="Pfam" id="PF01814">
    <property type="entry name" value="Hemerythrin"/>
    <property type="match status" value="1"/>
</dbReference>
<dbReference type="GO" id="GO:0006694">
    <property type="term" value="P:steroid biosynthetic process"/>
    <property type="evidence" value="ECO:0007669"/>
    <property type="project" value="InterPro"/>
</dbReference>
<protein>
    <submittedName>
        <fullName evidence="4">Sterol-4-alpha-carboxylate 3-dehydrogenase</fullName>
    </submittedName>
</protein>
<dbReference type="Gene3D" id="3.40.50.720">
    <property type="entry name" value="NAD(P)-binding Rossmann-like Domain"/>
    <property type="match status" value="1"/>
</dbReference>
<dbReference type="CDD" id="cd12108">
    <property type="entry name" value="Hr-like"/>
    <property type="match status" value="1"/>
</dbReference>
<keyword evidence="5" id="KW-1185">Reference proteome</keyword>
<dbReference type="InterPro" id="IPR002225">
    <property type="entry name" value="3Beta_OHSteriod_DH/Estase"/>
</dbReference>
<sequence length="690" mass="77820">MYDEHLIDVVDVGDVPEIKNEAAVAAEEPIFGACLVVGGCGFLGSHVVDFLLAEPTVTSVAVMSRFPFKNRSTNPKVTYHIGDITLPHQVRHVVSQVKPRVIINTASPHAYIDHEHALDNFYVNVDGNRNLLEAAADVGTVKAFVYTSSGPIVASRGGGYSLADESKETLANKPNGDPYHIAKALGDKMTLEANGKKVRPTALYGERDFQFVEPVIRALEDGQTNIWMGYDDIDMDVVYVGHVAEVEVKAARGLLRRHFDSSGPKIDGEAFNVTDDEPCHPWTFFRKYWILAGDETPLSSIWMIPPLFVMLMAHTAEWITWATSWGKLRPQMLKVERMEFVLLTRTYNISKVRNILGFEPWKGQPHASQEAAIKASIDWYLSPEIHGPAKLPGKSSIPETPFRLISQTGAKTKTGLPLTHYCIRNAQIMAMTHNTIFRAVNSIYYQALKIAPGSQDAVDFLTYCSIVFEFMHHHHVIEELHYFPALQKHTGNSGPMEENIQQHRDMEEGLDKLRKYAETVQRNKYDGATLRELIDELAPKYQAHMDAEISTILDLHNMITSEDLKKIDKNMRNEAEKYSDIFKAAPLYLGCQDKNFTVDDAKIPFPEVSLLAAYFVDWVLSSRHQGAWRFNPSDMYGSPRKPYTAKPIAPKKELELLTDWNRPAESLIQQKLYITILSVLVVYLAIHFFS</sequence>
<comment type="caution">
    <text evidence="4">The sequence shown here is derived from an EMBL/GenBank/DDBJ whole genome shotgun (WGS) entry which is preliminary data.</text>
</comment>
<dbReference type="Proteomes" id="UP000469558">
    <property type="component" value="Unassembled WGS sequence"/>
</dbReference>